<feature type="transmembrane region" description="Helical" evidence="4">
    <location>
        <begin position="166"/>
        <end position="188"/>
    </location>
</feature>
<feature type="transmembrane region" description="Helical" evidence="4">
    <location>
        <begin position="38"/>
        <end position="56"/>
    </location>
</feature>
<protein>
    <recommendedName>
        <fullName evidence="5">Major facilitator superfamily (MFS) profile domain-containing protein</fullName>
    </recommendedName>
</protein>
<evidence type="ECO:0000313" key="6">
    <source>
        <dbReference type="EMBL" id="KXX63967.1"/>
    </source>
</evidence>
<dbReference type="PANTHER" id="PTHR23546:SF1">
    <property type="entry name" value="MEMBRANE PROTEIN"/>
    <property type="match status" value="1"/>
</dbReference>
<dbReference type="InterPro" id="IPR020846">
    <property type="entry name" value="MFS_dom"/>
</dbReference>
<feature type="transmembrane region" description="Helical" evidence="4">
    <location>
        <begin position="278"/>
        <end position="296"/>
    </location>
</feature>
<feature type="transmembrane region" description="Helical" evidence="4">
    <location>
        <begin position="247"/>
        <end position="269"/>
    </location>
</feature>
<proteinExistence type="predicted"/>
<reference evidence="6 7" key="1">
    <citation type="submission" date="2016-02" db="EMBL/GenBank/DDBJ databases">
        <title>Genome sequence of Marichromatium gracile YL-28, a purple sulfur bacterium.</title>
        <authorList>
            <person name="Zhao C."/>
            <person name="Hong X."/>
            <person name="Chen S."/>
            <person name="Yang S."/>
        </authorList>
    </citation>
    <scope>NUCLEOTIDE SEQUENCE [LARGE SCALE GENOMIC DNA]</scope>
    <source>
        <strain evidence="6 7">YL28</strain>
    </source>
</reference>
<organism evidence="6 7">
    <name type="scientific">Marichromatium gracile</name>
    <name type="common">Chromatium gracile</name>
    <dbReference type="NCBI Taxonomy" id="1048"/>
    <lineage>
        <taxon>Bacteria</taxon>
        <taxon>Pseudomonadati</taxon>
        <taxon>Pseudomonadota</taxon>
        <taxon>Gammaproteobacteria</taxon>
        <taxon>Chromatiales</taxon>
        <taxon>Chromatiaceae</taxon>
        <taxon>Marichromatium</taxon>
    </lineage>
</organism>
<feature type="transmembrane region" description="Helical" evidence="4">
    <location>
        <begin position="68"/>
        <end position="87"/>
    </location>
</feature>
<evidence type="ECO:0000313" key="7">
    <source>
        <dbReference type="Proteomes" id="UP000075766"/>
    </source>
</evidence>
<name>A0ABR5VEL4_MARGR</name>
<dbReference type="Pfam" id="PF07690">
    <property type="entry name" value="MFS_1"/>
    <property type="match status" value="1"/>
</dbReference>
<dbReference type="EMBL" id="LSYU01000070">
    <property type="protein sequence ID" value="KXX63967.1"/>
    <property type="molecule type" value="Genomic_DNA"/>
</dbReference>
<feature type="transmembrane region" description="Helical" evidence="4">
    <location>
        <begin position="365"/>
        <end position="383"/>
    </location>
</feature>
<keyword evidence="3 4" id="KW-0472">Membrane</keyword>
<evidence type="ECO:0000256" key="2">
    <source>
        <dbReference type="ARBA" id="ARBA00022989"/>
    </source>
</evidence>
<dbReference type="InterPro" id="IPR036259">
    <property type="entry name" value="MFS_trans_sf"/>
</dbReference>
<dbReference type="PANTHER" id="PTHR23546">
    <property type="entry name" value="TRANSPORT PROTEIN"/>
    <property type="match status" value="1"/>
</dbReference>
<dbReference type="InterPro" id="IPR011701">
    <property type="entry name" value="MFS"/>
</dbReference>
<feature type="transmembrane region" description="Helical" evidence="4">
    <location>
        <begin position="337"/>
        <end position="359"/>
    </location>
</feature>
<evidence type="ECO:0000256" key="1">
    <source>
        <dbReference type="ARBA" id="ARBA00022692"/>
    </source>
</evidence>
<feature type="transmembrane region" description="Helical" evidence="4">
    <location>
        <begin position="209"/>
        <end position="227"/>
    </location>
</feature>
<feature type="domain" description="Major facilitator superfamily (MFS) profile" evidence="5">
    <location>
        <begin position="2"/>
        <end position="391"/>
    </location>
</feature>
<sequence>MTTPVLFLGLVANALAHASLLIMLPALGREIGWSDLQTGVLLSLSAFALMLVAPLWGRVCERRGRRPVLLVGLLAAALFPLGFALLVELWRGGAVSALWLFGAVLLLRLVQALMSGGVMPAAQAVLADLTSAERRAGGMGLMGAAFGLGTILGGALAWRIGGHDVVSAFLLVGAVAGVAWLLLAWRLVETAPARPSAGEQDVAPLPWRRLWPHLLITLLGLSIYSLLQQVTALRLQDLHGLTAGGSIARAGLLMMSTMAAMVLVQGLLVRRLRWSPAWLLRSGALLALGALTLTALTPDPRWLALGMALLGAGFGLLLPGNLAGLSLGAGPLAQARVAGVNVMVQGLGMALGPVSGAALHQLDPLAPYWAAVVLMTLVGLVVLRMCAPGGVAMAADGVVGEGAR</sequence>
<feature type="transmembrane region" description="Helical" evidence="4">
    <location>
        <begin position="99"/>
        <end position="127"/>
    </location>
</feature>
<keyword evidence="7" id="KW-1185">Reference proteome</keyword>
<evidence type="ECO:0000256" key="3">
    <source>
        <dbReference type="ARBA" id="ARBA00023136"/>
    </source>
</evidence>
<accession>A0ABR5VEL4</accession>
<evidence type="ECO:0000256" key="4">
    <source>
        <dbReference type="SAM" id="Phobius"/>
    </source>
</evidence>
<dbReference type="RefSeq" id="WP_062276382.1">
    <property type="nucleotide sequence ID" value="NZ_LSYU01000070.1"/>
</dbReference>
<keyword evidence="1 4" id="KW-0812">Transmembrane</keyword>
<feature type="transmembrane region" description="Helical" evidence="4">
    <location>
        <begin position="302"/>
        <end position="325"/>
    </location>
</feature>
<comment type="caution">
    <text evidence="6">The sequence shown here is derived from an EMBL/GenBank/DDBJ whole genome shotgun (WGS) entry which is preliminary data.</text>
</comment>
<feature type="transmembrane region" description="Helical" evidence="4">
    <location>
        <begin position="139"/>
        <end position="160"/>
    </location>
</feature>
<dbReference type="Proteomes" id="UP000075766">
    <property type="component" value="Unassembled WGS sequence"/>
</dbReference>
<dbReference type="Gene3D" id="1.20.1250.20">
    <property type="entry name" value="MFS general substrate transporter like domains"/>
    <property type="match status" value="1"/>
</dbReference>
<evidence type="ECO:0000259" key="5">
    <source>
        <dbReference type="PROSITE" id="PS50850"/>
    </source>
</evidence>
<dbReference type="SUPFAM" id="SSF103473">
    <property type="entry name" value="MFS general substrate transporter"/>
    <property type="match status" value="1"/>
</dbReference>
<gene>
    <name evidence="6" type="ORF">AY586_15335</name>
</gene>
<keyword evidence="2 4" id="KW-1133">Transmembrane helix</keyword>
<dbReference type="PROSITE" id="PS50850">
    <property type="entry name" value="MFS"/>
    <property type="match status" value="1"/>
</dbReference>